<keyword evidence="2" id="KW-0969">Cilium</keyword>
<dbReference type="Proteomes" id="UP000719942">
    <property type="component" value="Unassembled WGS sequence"/>
</dbReference>
<dbReference type="EMBL" id="JAGFNZ010000004">
    <property type="protein sequence ID" value="MBW7573343.1"/>
    <property type="molecule type" value="Genomic_DNA"/>
</dbReference>
<dbReference type="InterPro" id="IPR036679">
    <property type="entry name" value="FlgN-like_sf"/>
</dbReference>
<comment type="caution">
    <text evidence="2">The sequence shown here is derived from an EMBL/GenBank/DDBJ whole genome shotgun (WGS) entry which is preliminary data.</text>
</comment>
<keyword evidence="3" id="KW-1185">Reference proteome</keyword>
<gene>
    <name evidence="2" type="primary">flgN</name>
    <name evidence="2" type="ORF">J5W02_11035</name>
</gene>
<evidence type="ECO:0000313" key="2">
    <source>
        <dbReference type="EMBL" id="MBW7573343.1"/>
    </source>
</evidence>
<keyword evidence="2" id="KW-0966">Cell projection</keyword>
<evidence type="ECO:0000256" key="1">
    <source>
        <dbReference type="ARBA" id="ARBA00022795"/>
    </source>
</evidence>
<dbReference type="SUPFAM" id="SSF140566">
    <property type="entry name" value="FlgN-like"/>
    <property type="match status" value="1"/>
</dbReference>
<keyword evidence="1" id="KW-1005">Bacterial flagellum biogenesis</keyword>
<accession>A0ABS7DPW6</accession>
<name>A0ABS7DPW6_9FIRM</name>
<dbReference type="RefSeq" id="WP_219965748.1">
    <property type="nucleotide sequence ID" value="NZ_JAGFNZ010000004.1"/>
</dbReference>
<proteinExistence type="predicted"/>
<protein>
    <submittedName>
        <fullName evidence="2">Flagellar export chaperone FlgN</fullName>
    </submittedName>
</protein>
<dbReference type="Pfam" id="PF05130">
    <property type="entry name" value="FlgN"/>
    <property type="match status" value="1"/>
</dbReference>
<dbReference type="InterPro" id="IPR007809">
    <property type="entry name" value="FlgN-like"/>
</dbReference>
<organism evidence="2 3">
    <name type="scientific">Caproiciproducens faecalis</name>
    <dbReference type="NCBI Taxonomy" id="2820301"/>
    <lineage>
        <taxon>Bacteria</taxon>
        <taxon>Bacillati</taxon>
        <taxon>Bacillota</taxon>
        <taxon>Clostridia</taxon>
        <taxon>Eubacteriales</taxon>
        <taxon>Acutalibacteraceae</taxon>
        <taxon>Caproiciproducens</taxon>
    </lineage>
</organism>
<reference evidence="2 3" key="1">
    <citation type="submission" date="2021-03" db="EMBL/GenBank/DDBJ databases">
        <title>Caproiciproducens sp. nov. isolated from feces of cow.</title>
        <authorList>
            <person name="Choi J.-Y."/>
        </authorList>
    </citation>
    <scope>NUCLEOTIDE SEQUENCE [LARGE SCALE GENOMIC DNA]</scope>
    <source>
        <strain evidence="2 3">AGMB10547</strain>
    </source>
</reference>
<evidence type="ECO:0000313" key="3">
    <source>
        <dbReference type="Proteomes" id="UP000719942"/>
    </source>
</evidence>
<keyword evidence="2" id="KW-0282">Flagellum</keyword>
<dbReference type="Gene3D" id="1.20.58.300">
    <property type="entry name" value="FlgN-like"/>
    <property type="match status" value="1"/>
</dbReference>
<sequence length="160" mass="18564">MIDRKLAEKLLQFLSEYLDFYKNFLQIETEKYDDLSNSKVETIDAHVKTEEAFMLKSRGLEAEREKLVSQTGNPKATFRQLIDLFEPSLRPKAKEIFDELSQVMLNLKEINLRCNNLTELKLHRIQTDLNRLTNHPELQKVYASKLGEGAVPPSILSKKV</sequence>